<evidence type="ECO:0008006" key="3">
    <source>
        <dbReference type="Google" id="ProtNLM"/>
    </source>
</evidence>
<dbReference type="InterPro" id="IPR036179">
    <property type="entry name" value="Ig-like_dom_sf"/>
</dbReference>
<dbReference type="EMBL" id="JAWZYT010004013">
    <property type="protein sequence ID" value="KAK4295732.1"/>
    <property type="molecule type" value="Genomic_DNA"/>
</dbReference>
<dbReference type="InterPro" id="IPR013783">
    <property type="entry name" value="Ig-like_fold"/>
</dbReference>
<evidence type="ECO:0000313" key="1">
    <source>
        <dbReference type="EMBL" id="KAK4295732.1"/>
    </source>
</evidence>
<dbReference type="SUPFAM" id="SSF48726">
    <property type="entry name" value="Immunoglobulin"/>
    <property type="match status" value="1"/>
</dbReference>
<dbReference type="Proteomes" id="UP001292094">
    <property type="component" value="Unassembled WGS sequence"/>
</dbReference>
<protein>
    <recommendedName>
        <fullName evidence="3">Ig-like domain-containing protein</fullName>
    </recommendedName>
</protein>
<gene>
    <name evidence="1" type="ORF">Pmani_031728</name>
</gene>
<accession>A0AAE1NV30</accession>
<dbReference type="AlphaFoldDB" id="A0AAE1NV30"/>
<evidence type="ECO:0000313" key="2">
    <source>
        <dbReference type="Proteomes" id="UP001292094"/>
    </source>
</evidence>
<name>A0AAE1NV30_9EUCA</name>
<sequence>MCPDTLFLKKYGGREASIQILDERGVEVGEKFYRAGSTMELQCRVSDVPSATDLSLAWYRYDHRLNYDDPRGGVR</sequence>
<reference evidence="1" key="1">
    <citation type="submission" date="2023-11" db="EMBL/GenBank/DDBJ databases">
        <title>Genome assemblies of two species of porcelain crab, Petrolisthes cinctipes and Petrolisthes manimaculis (Anomura: Porcellanidae).</title>
        <authorList>
            <person name="Angst P."/>
        </authorList>
    </citation>
    <scope>NUCLEOTIDE SEQUENCE</scope>
    <source>
        <strain evidence="1">PB745_02</strain>
        <tissue evidence="1">Gill</tissue>
    </source>
</reference>
<proteinExistence type="predicted"/>
<keyword evidence="2" id="KW-1185">Reference proteome</keyword>
<dbReference type="Gene3D" id="2.60.40.10">
    <property type="entry name" value="Immunoglobulins"/>
    <property type="match status" value="1"/>
</dbReference>
<comment type="caution">
    <text evidence="1">The sequence shown here is derived from an EMBL/GenBank/DDBJ whole genome shotgun (WGS) entry which is preliminary data.</text>
</comment>
<organism evidence="1 2">
    <name type="scientific">Petrolisthes manimaculis</name>
    <dbReference type="NCBI Taxonomy" id="1843537"/>
    <lineage>
        <taxon>Eukaryota</taxon>
        <taxon>Metazoa</taxon>
        <taxon>Ecdysozoa</taxon>
        <taxon>Arthropoda</taxon>
        <taxon>Crustacea</taxon>
        <taxon>Multicrustacea</taxon>
        <taxon>Malacostraca</taxon>
        <taxon>Eumalacostraca</taxon>
        <taxon>Eucarida</taxon>
        <taxon>Decapoda</taxon>
        <taxon>Pleocyemata</taxon>
        <taxon>Anomura</taxon>
        <taxon>Galatheoidea</taxon>
        <taxon>Porcellanidae</taxon>
        <taxon>Petrolisthes</taxon>
    </lineage>
</organism>